<dbReference type="EMBL" id="RQYS01000080">
    <property type="protein sequence ID" value="RRD57434.1"/>
    <property type="molecule type" value="Genomic_DNA"/>
</dbReference>
<evidence type="ECO:0000256" key="1">
    <source>
        <dbReference type="SAM" id="Coils"/>
    </source>
</evidence>
<dbReference type="RefSeq" id="WP_124752616.1">
    <property type="nucleotide sequence ID" value="NZ_RQYS01000080.1"/>
</dbReference>
<reference evidence="2 3" key="1">
    <citation type="submission" date="2018-11" db="EMBL/GenBank/DDBJ databases">
        <title>Genomes From Bacteria Associated with the Canine Oral Cavity: a Test Case for Automated Genome-Based Taxonomic Assignment.</title>
        <authorList>
            <person name="Coil D.A."/>
            <person name="Jospin G."/>
            <person name="Darling A.E."/>
            <person name="Wallis C."/>
            <person name="Davis I.J."/>
            <person name="Harris S."/>
            <person name="Eisen J.A."/>
            <person name="Holcombe L.J."/>
            <person name="O'Flynn C."/>
        </authorList>
    </citation>
    <scope>NUCLEOTIDE SEQUENCE [LARGE SCALE GENOMIC DNA]</scope>
    <source>
        <strain evidence="2 3">OH2617_COT-023</strain>
    </source>
</reference>
<proteinExistence type="predicted"/>
<dbReference type="Proteomes" id="UP000278609">
    <property type="component" value="Unassembled WGS sequence"/>
</dbReference>
<accession>A0A3P1XF40</accession>
<comment type="caution">
    <text evidence="2">The sequence shown here is derived from an EMBL/GenBank/DDBJ whole genome shotgun (WGS) entry which is preliminary data.</text>
</comment>
<sequence>MQRKEQTTEQNKREILLRKLRQLSNNYDQLLKAYDEILYETSPETFEVESKRARCLGGDNKETT</sequence>
<dbReference type="AlphaFoldDB" id="A0A3P1XF40"/>
<feature type="coiled-coil region" evidence="1">
    <location>
        <begin position="13"/>
        <end position="40"/>
    </location>
</feature>
<keyword evidence="1" id="KW-0175">Coiled coil</keyword>
<protein>
    <submittedName>
        <fullName evidence="2">Uncharacterized protein</fullName>
    </submittedName>
</protein>
<organism evidence="2 3">
    <name type="scientific">Tannerella forsythia</name>
    <name type="common">Bacteroides forsythus</name>
    <dbReference type="NCBI Taxonomy" id="28112"/>
    <lineage>
        <taxon>Bacteria</taxon>
        <taxon>Pseudomonadati</taxon>
        <taxon>Bacteroidota</taxon>
        <taxon>Bacteroidia</taxon>
        <taxon>Bacteroidales</taxon>
        <taxon>Tannerellaceae</taxon>
        <taxon>Tannerella</taxon>
    </lineage>
</organism>
<gene>
    <name evidence="2" type="ORF">EII40_12945</name>
</gene>
<name>A0A3P1XF40_TANFO</name>
<evidence type="ECO:0000313" key="3">
    <source>
        <dbReference type="Proteomes" id="UP000278609"/>
    </source>
</evidence>
<evidence type="ECO:0000313" key="2">
    <source>
        <dbReference type="EMBL" id="RRD57434.1"/>
    </source>
</evidence>